<keyword evidence="2" id="KW-1185">Reference proteome</keyword>
<sequence length="161" mass="18557">MPYIEIENQSIVYPKKNFEYQKKEYGKKALVIVDFNSADSAKLDEIKGVGPAFASRILKYRERLGGFYKKEQLMEVYGLDSLKYAEIKDQISINLSSIRTTNINTADFNALKSSPYLSYKQINAIIQYRKQHGNYNAINDLKKIVILTPQILDKIAPYITF</sequence>
<dbReference type="InterPro" id="IPR010994">
    <property type="entry name" value="RuvA_2-like"/>
</dbReference>
<gene>
    <name evidence="1" type="ORF">ACFOUY_11520</name>
</gene>
<keyword evidence="1" id="KW-0238">DNA-binding</keyword>
<evidence type="ECO:0000313" key="1">
    <source>
        <dbReference type="EMBL" id="MFC4197324.1"/>
    </source>
</evidence>
<dbReference type="Proteomes" id="UP001595792">
    <property type="component" value="Unassembled WGS sequence"/>
</dbReference>
<dbReference type="InterPro" id="IPR051675">
    <property type="entry name" value="Endo/Exo/Phosphatase_dom_1"/>
</dbReference>
<dbReference type="RefSeq" id="WP_378960771.1">
    <property type="nucleotide sequence ID" value="NZ_JBHRXC010000001.1"/>
</dbReference>
<dbReference type="Pfam" id="PF12836">
    <property type="entry name" value="HHH_3"/>
    <property type="match status" value="2"/>
</dbReference>
<evidence type="ECO:0000313" key="2">
    <source>
        <dbReference type="Proteomes" id="UP001595792"/>
    </source>
</evidence>
<reference evidence="2" key="1">
    <citation type="journal article" date="2019" name="Int. J. Syst. Evol. Microbiol.">
        <title>The Global Catalogue of Microorganisms (GCM) 10K type strain sequencing project: providing services to taxonomists for standard genome sequencing and annotation.</title>
        <authorList>
            <consortium name="The Broad Institute Genomics Platform"/>
            <consortium name="The Broad Institute Genome Sequencing Center for Infectious Disease"/>
            <person name="Wu L."/>
            <person name="Ma J."/>
        </authorList>
    </citation>
    <scope>NUCLEOTIDE SEQUENCE [LARGE SCALE GENOMIC DNA]</scope>
    <source>
        <strain evidence="2">CCM 8689</strain>
    </source>
</reference>
<name>A0ABV8NLI5_9SPHI</name>
<protein>
    <submittedName>
        <fullName evidence="1">ComEA family DNA-binding protein</fullName>
    </submittedName>
</protein>
<dbReference type="EMBL" id="JBHSBY010000112">
    <property type="protein sequence ID" value="MFC4197324.1"/>
    <property type="molecule type" value="Genomic_DNA"/>
</dbReference>
<proteinExistence type="predicted"/>
<comment type="caution">
    <text evidence="1">The sequence shown here is derived from an EMBL/GenBank/DDBJ whole genome shotgun (WGS) entry which is preliminary data.</text>
</comment>
<dbReference type="GO" id="GO:0003677">
    <property type="term" value="F:DNA binding"/>
    <property type="evidence" value="ECO:0007669"/>
    <property type="project" value="UniProtKB-KW"/>
</dbReference>
<organism evidence="1 2">
    <name type="scientific">Pedobacter jamesrossensis</name>
    <dbReference type="NCBI Taxonomy" id="1908238"/>
    <lineage>
        <taxon>Bacteria</taxon>
        <taxon>Pseudomonadati</taxon>
        <taxon>Bacteroidota</taxon>
        <taxon>Sphingobacteriia</taxon>
        <taxon>Sphingobacteriales</taxon>
        <taxon>Sphingobacteriaceae</taxon>
        <taxon>Pedobacter</taxon>
    </lineage>
</organism>
<dbReference type="SUPFAM" id="SSF47781">
    <property type="entry name" value="RuvA domain 2-like"/>
    <property type="match status" value="2"/>
</dbReference>
<dbReference type="Gene3D" id="1.10.150.280">
    <property type="entry name" value="AF1531-like domain"/>
    <property type="match status" value="2"/>
</dbReference>
<dbReference type="PANTHER" id="PTHR21180">
    <property type="entry name" value="ENDONUCLEASE/EXONUCLEASE/PHOSPHATASE FAMILY DOMAIN-CONTAINING PROTEIN 1"/>
    <property type="match status" value="1"/>
</dbReference>
<accession>A0ABV8NLI5</accession>
<dbReference type="PANTHER" id="PTHR21180:SF32">
    <property type="entry name" value="ENDONUCLEASE_EXONUCLEASE_PHOSPHATASE FAMILY DOMAIN-CONTAINING PROTEIN 1"/>
    <property type="match status" value="1"/>
</dbReference>